<accession>A0A929L525</accession>
<keyword evidence="2" id="KW-0328">Glycosyltransferase</keyword>
<feature type="transmembrane region" description="Helical" evidence="7">
    <location>
        <begin position="364"/>
        <end position="382"/>
    </location>
</feature>
<gene>
    <name evidence="9" type="ORF">IRJ16_22170</name>
</gene>
<sequence>MTSQLIKGPTPWQRRIIRAMILIGAGCMMFFLYSLLRRSVVGYKPLYFLLISTFVFTLFKIIFEWYHYWSIKVPELPNTSKNYSVDIFTTFCAGEPYDMIVDTLTAIQAITYPHKTFLCDEADDAYLKGVCEKLGIVHITRQVKIDAKAGNINNALRSSSGELCVILDPDHRPQPNMLDPIVGHFDDLGVGFVQIVQAYHNQNTGWVAKGASQQTYQFYGPMMMCMNSYGTVQAIGANCTFRRSALDSIGGHAAGLAEDMHTAMQLHAKGWRSVYVPAVVTHGLVPATMSAYFKQQLKWSRGVFELMLTSYIKLFNKFDLRQKLHYGLMPLFYMSGFVFLFNFLIPIVSLLASVYPLKMDFSQFVIISTPFITSVILVRHYVQRWVMDEQERGFHVIGGLLLIGTWWVFITGFIYTLIRKNVPYIPTPKDLSEEKNLKINLPNVIVLVLSVSAIWYGLINDRNPFTFLMAGMAGLNCLFMTFMILAAEQFKLRRIARKLTYLNGLQALIKELKGRFWIFRRKLYSGVRSLSLMLTVLTICVCIYFSMDNTGTAYDYPLYNKQYELANGYPLDVKTKLNEAVPAASLAIRSLNPNAFLSTKGVIYSKGSFWYKNTYPLTKKIILKDINEVRNAGINTIKIYGPNVYDNSILEAARTNSIKVHYSFWMPDPKTFLTESDKWTDLSSAILETVEKLKDSQEITSWNIGNYPFQLLDKYYSGSDLVKARSLYVAWLKQLVQKIKTSDPRRTITVDALSCTSLTATVTLFHQQIPAINAFGLILPNSASVQILNKVLDVPYFFSSAYPTVFENGQYPAGGIFYANWQDQEAASTVAFDGLKDKWGRIKPFFASISRIWKGHVPDHDVPAIKILRPAVTTDIGSKLTYAALIFRQNKWDLTKPEEKGLTFDWYMVRTDQWGNALSMKKIGSGTKTEVTIPSDHQYFRLYLVAFNDKNNSTSDLTTLNTPLIN</sequence>
<dbReference type="Gene3D" id="3.20.20.80">
    <property type="entry name" value="Glycosidases"/>
    <property type="match status" value="1"/>
</dbReference>
<evidence type="ECO:0000313" key="9">
    <source>
        <dbReference type="EMBL" id="MBE9664604.1"/>
    </source>
</evidence>
<comment type="subcellular location">
    <subcellularLocation>
        <location evidence="1">Membrane</location>
        <topology evidence="1">Multi-pass membrane protein</topology>
    </subcellularLocation>
</comment>
<dbReference type="InterPro" id="IPR017853">
    <property type="entry name" value="GH"/>
</dbReference>
<feature type="transmembrane region" description="Helical" evidence="7">
    <location>
        <begin position="439"/>
        <end position="459"/>
    </location>
</feature>
<dbReference type="SUPFAM" id="SSF51445">
    <property type="entry name" value="(Trans)glycosidases"/>
    <property type="match status" value="1"/>
</dbReference>
<dbReference type="Gene3D" id="3.90.550.10">
    <property type="entry name" value="Spore Coat Polysaccharide Biosynthesis Protein SpsA, Chain A"/>
    <property type="match status" value="1"/>
</dbReference>
<dbReference type="GO" id="GO:0005886">
    <property type="term" value="C:plasma membrane"/>
    <property type="evidence" value="ECO:0007669"/>
    <property type="project" value="TreeGrafter"/>
</dbReference>
<dbReference type="PANTHER" id="PTHR43867">
    <property type="entry name" value="CELLULOSE SYNTHASE CATALYTIC SUBUNIT A [UDP-FORMING]"/>
    <property type="match status" value="1"/>
</dbReference>
<keyword evidence="5 7" id="KW-1133">Transmembrane helix</keyword>
<evidence type="ECO:0000256" key="4">
    <source>
        <dbReference type="ARBA" id="ARBA00022692"/>
    </source>
</evidence>
<evidence type="ECO:0000256" key="7">
    <source>
        <dbReference type="SAM" id="Phobius"/>
    </source>
</evidence>
<dbReference type="SUPFAM" id="SSF53448">
    <property type="entry name" value="Nucleotide-diphospho-sugar transferases"/>
    <property type="match status" value="1"/>
</dbReference>
<dbReference type="InterPro" id="IPR050321">
    <property type="entry name" value="Glycosyltr_2/OpgH_subfam"/>
</dbReference>
<protein>
    <submittedName>
        <fullName evidence="9">Glycosyltransferase</fullName>
    </submittedName>
</protein>
<dbReference type="EMBL" id="JADFFL010000013">
    <property type="protein sequence ID" value="MBE9664604.1"/>
    <property type="molecule type" value="Genomic_DNA"/>
</dbReference>
<keyword evidence="3" id="KW-0808">Transferase</keyword>
<dbReference type="InterPro" id="IPR029044">
    <property type="entry name" value="Nucleotide-diphossugar_trans"/>
</dbReference>
<comment type="caution">
    <text evidence="9">The sequence shown here is derived from an EMBL/GenBank/DDBJ whole genome shotgun (WGS) entry which is preliminary data.</text>
</comment>
<feature type="transmembrane region" description="Helical" evidence="7">
    <location>
        <begin position="394"/>
        <end position="418"/>
    </location>
</feature>
<evidence type="ECO:0000259" key="8">
    <source>
        <dbReference type="Pfam" id="PF13632"/>
    </source>
</evidence>
<feature type="transmembrane region" description="Helical" evidence="7">
    <location>
        <begin position="530"/>
        <end position="547"/>
    </location>
</feature>
<name>A0A929L525_9SPHI</name>
<keyword evidence="4 7" id="KW-0812">Transmembrane</keyword>
<dbReference type="CDD" id="cd06421">
    <property type="entry name" value="CESA_CelA_like"/>
    <property type="match status" value="1"/>
</dbReference>
<evidence type="ECO:0000256" key="6">
    <source>
        <dbReference type="ARBA" id="ARBA00023136"/>
    </source>
</evidence>
<dbReference type="Pfam" id="PF13632">
    <property type="entry name" value="Glyco_trans_2_3"/>
    <property type="match status" value="1"/>
</dbReference>
<dbReference type="GO" id="GO:0016758">
    <property type="term" value="F:hexosyltransferase activity"/>
    <property type="evidence" value="ECO:0007669"/>
    <property type="project" value="TreeGrafter"/>
</dbReference>
<proteinExistence type="predicted"/>
<keyword evidence="6 7" id="KW-0472">Membrane</keyword>
<dbReference type="Proteomes" id="UP000622475">
    <property type="component" value="Unassembled WGS sequence"/>
</dbReference>
<feature type="transmembrane region" description="Helical" evidence="7">
    <location>
        <begin position="465"/>
        <end position="487"/>
    </location>
</feature>
<dbReference type="AlphaFoldDB" id="A0A929L525"/>
<dbReference type="PANTHER" id="PTHR43867:SF2">
    <property type="entry name" value="CELLULOSE SYNTHASE CATALYTIC SUBUNIT A [UDP-FORMING]"/>
    <property type="match status" value="1"/>
</dbReference>
<feature type="domain" description="Glycosyltransferase 2-like" evidence="8">
    <location>
        <begin position="165"/>
        <end position="353"/>
    </location>
</feature>
<dbReference type="InterPro" id="IPR001173">
    <property type="entry name" value="Glyco_trans_2-like"/>
</dbReference>
<organism evidence="9 10">
    <name type="scientific">Mucilaginibacter myungsuensis</name>
    <dbReference type="NCBI Taxonomy" id="649104"/>
    <lineage>
        <taxon>Bacteria</taxon>
        <taxon>Pseudomonadati</taxon>
        <taxon>Bacteroidota</taxon>
        <taxon>Sphingobacteriia</taxon>
        <taxon>Sphingobacteriales</taxon>
        <taxon>Sphingobacteriaceae</taxon>
        <taxon>Mucilaginibacter</taxon>
    </lineage>
</organism>
<feature type="transmembrane region" description="Helical" evidence="7">
    <location>
        <begin position="331"/>
        <end position="352"/>
    </location>
</feature>
<feature type="transmembrane region" description="Helical" evidence="7">
    <location>
        <begin position="46"/>
        <end position="63"/>
    </location>
</feature>
<evidence type="ECO:0000256" key="2">
    <source>
        <dbReference type="ARBA" id="ARBA00022676"/>
    </source>
</evidence>
<evidence type="ECO:0000313" key="10">
    <source>
        <dbReference type="Proteomes" id="UP000622475"/>
    </source>
</evidence>
<evidence type="ECO:0000256" key="1">
    <source>
        <dbReference type="ARBA" id="ARBA00004141"/>
    </source>
</evidence>
<keyword evidence="10" id="KW-1185">Reference proteome</keyword>
<feature type="transmembrane region" description="Helical" evidence="7">
    <location>
        <begin position="16"/>
        <end position="34"/>
    </location>
</feature>
<evidence type="ECO:0000256" key="5">
    <source>
        <dbReference type="ARBA" id="ARBA00022989"/>
    </source>
</evidence>
<reference evidence="9" key="1">
    <citation type="submission" date="2020-10" db="EMBL/GenBank/DDBJ databases">
        <title>Mucilaginibacter mali sp. nov., isolated from rhizosphere soil of apple orchard.</title>
        <authorList>
            <person name="Lee J.-S."/>
            <person name="Kim H.S."/>
            <person name="Kim J.-S."/>
        </authorList>
    </citation>
    <scope>NUCLEOTIDE SEQUENCE</scope>
    <source>
        <strain evidence="9">KCTC 22746</strain>
    </source>
</reference>
<evidence type="ECO:0000256" key="3">
    <source>
        <dbReference type="ARBA" id="ARBA00022679"/>
    </source>
</evidence>
<dbReference type="RefSeq" id="WP_194114069.1">
    <property type="nucleotide sequence ID" value="NZ_JADFFL010000013.1"/>
</dbReference>